<sequence>MEEGLKAMKERAKLRDSAEGERSMKAAVEAFNALTGTGMTEEEGWLFMAVLKAARSRKGHFHIDDYVDGAAYFALAGEAAATEAKNEGY</sequence>
<accession>A0A2S9X6B3</accession>
<dbReference type="AlphaFoldDB" id="A0A2S9X6B3"/>
<feature type="region of interest" description="Disordered" evidence="1">
    <location>
        <begin position="1"/>
        <end position="20"/>
    </location>
</feature>
<dbReference type="Pfam" id="PF19905">
    <property type="entry name" value="DUF6378"/>
    <property type="match status" value="1"/>
</dbReference>
<organism evidence="3 4">
    <name type="scientific">Chromobacterium amazonense</name>
    <dbReference type="NCBI Taxonomy" id="1382803"/>
    <lineage>
        <taxon>Bacteria</taxon>
        <taxon>Pseudomonadati</taxon>
        <taxon>Pseudomonadota</taxon>
        <taxon>Betaproteobacteria</taxon>
        <taxon>Neisseriales</taxon>
        <taxon>Chromobacteriaceae</taxon>
        <taxon>Chromobacterium</taxon>
    </lineage>
</organism>
<protein>
    <recommendedName>
        <fullName evidence="2">DUF6378 domain-containing protein</fullName>
    </recommendedName>
</protein>
<dbReference type="EMBL" id="MTBD01000016">
    <property type="protein sequence ID" value="PRP71268.1"/>
    <property type="molecule type" value="Genomic_DNA"/>
</dbReference>
<evidence type="ECO:0000259" key="2">
    <source>
        <dbReference type="Pfam" id="PF19905"/>
    </source>
</evidence>
<evidence type="ECO:0000313" key="4">
    <source>
        <dbReference type="Proteomes" id="UP000239469"/>
    </source>
</evidence>
<reference evidence="3 4" key="1">
    <citation type="submission" date="2017-01" db="EMBL/GenBank/DDBJ databases">
        <title>New insights into the genetic diversity of Chromobacterium isolated from tropical freshwater lake.</title>
        <authorList>
            <person name="Santos A.B."/>
            <person name="Nascimento A.M."/>
            <person name="Da Silva P.C."/>
        </authorList>
    </citation>
    <scope>NUCLEOTIDE SEQUENCE [LARGE SCALE GENOMIC DNA]</scope>
    <source>
        <strain evidence="3 4">56AF</strain>
    </source>
</reference>
<dbReference type="InterPro" id="IPR045958">
    <property type="entry name" value="DUF6378"/>
</dbReference>
<evidence type="ECO:0000256" key="1">
    <source>
        <dbReference type="SAM" id="MobiDB-lite"/>
    </source>
</evidence>
<feature type="domain" description="DUF6378" evidence="2">
    <location>
        <begin position="21"/>
        <end position="79"/>
    </location>
</feature>
<name>A0A2S9X6B3_9NEIS</name>
<comment type="caution">
    <text evidence="3">The sequence shown here is derived from an EMBL/GenBank/DDBJ whole genome shotgun (WGS) entry which is preliminary data.</text>
</comment>
<evidence type="ECO:0000313" key="3">
    <source>
        <dbReference type="EMBL" id="PRP71268.1"/>
    </source>
</evidence>
<proteinExistence type="predicted"/>
<gene>
    <name evidence="3" type="ORF">BUE93_07785</name>
</gene>
<dbReference type="Proteomes" id="UP000239469">
    <property type="component" value="Unassembled WGS sequence"/>
</dbReference>